<comment type="catalytic activity">
    <reaction evidence="8">
        <text>L-tyrosyl-[protein] + UTP = O-(5'-uridylyl)-L-tyrosyl-[protein] + diphosphate</text>
        <dbReference type="Rhea" id="RHEA:83887"/>
        <dbReference type="Rhea" id="RHEA-COMP:10136"/>
        <dbReference type="Rhea" id="RHEA-COMP:20238"/>
        <dbReference type="ChEBI" id="CHEBI:33019"/>
        <dbReference type="ChEBI" id="CHEBI:46398"/>
        <dbReference type="ChEBI" id="CHEBI:46858"/>
        <dbReference type="ChEBI" id="CHEBI:90602"/>
    </reaction>
</comment>
<dbReference type="EC" id="2.7.7.108" evidence="8"/>
<keyword evidence="6 8" id="KW-0067">ATP-binding</keyword>
<comment type="catalytic activity">
    <reaction evidence="8">
        <text>L-histidyl-[protein] + UTP = N(tele)-(5'-uridylyl)-L-histidyl-[protein] + diphosphate</text>
        <dbReference type="Rhea" id="RHEA:83891"/>
        <dbReference type="Rhea" id="RHEA-COMP:9745"/>
        <dbReference type="Rhea" id="RHEA-COMP:20239"/>
        <dbReference type="ChEBI" id="CHEBI:29979"/>
        <dbReference type="ChEBI" id="CHEBI:33019"/>
        <dbReference type="ChEBI" id="CHEBI:46398"/>
        <dbReference type="ChEBI" id="CHEBI:233474"/>
    </reaction>
</comment>
<gene>
    <name evidence="8" type="primary">ydiU</name>
    <name evidence="8" type="synonym">selO</name>
    <name evidence="9" type="ORF">THMIRHAT_21670</name>
</gene>
<proteinExistence type="inferred from homology"/>
<dbReference type="NCBIfam" id="NF000658">
    <property type="entry name" value="PRK00029.1"/>
    <property type="match status" value="1"/>
</dbReference>
<feature type="binding site" evidence="8">
    <location>
        <position position="270"/>
    </location>
    <ligand>
        <name>Mg(2+)</name>
        <dbReference type="ChEBI" id="CHEBI:18420"/>
    </ligand>
</feature>
<dbReference type="GO" id="GO:0030145">
    <property type="term" value="F:manganese ion binding"/>
    <property type="evidence" value="ECO:0007669"/>
    <property type="project" value="UniProtKB-UniRule"/>
</dbReference>
<dbReference type="GO" id="GO:0005524">
    <property type="term" value="F:ATP binding"/>
    <property type="evidence" value="ECO:0007669"/>
    <property type="project" value="UniProtKB-UniRule"/>
</dbReference>
<comment type="catalytic activity">
    <reaction evidence="8">
        <text>L-seryl-[protein] + ATP = 3-O-(5'-adenylyl)-L-seryl-[protein] + diphosphate</text>
        <dbReference type="Rhea" id="RHEA:58120"/>
        <dbReference type="Rhea" id="RHEA-COMP:9863"/>
        <dbReference type="Rhea" id="RHEA-COMP:15073"/>
        <dbReference type="ChEBI" id="CHEBI:29999"/>
        <dbReference type="ChEBI" id="CHEBI:30616"/>
        <dbReference type="ChEBI" id="CHEBI:33019"/>
        <dbReference type="ChEBI" id="CHEBI:142516"/>
        <dbReference type="EC" id="2.7.7.108"/>
    </reaction>
</comment>
<dbReference type="RefSeq" id="WP_173292137.1">
    <property type="nucleotide sequence ID" value="NZ_AP021888.1"/>
</dbReference>
<feature type="binding site" evidence="8">
    <location>
        <position position="82"/>
    </location>
    <ligand>
        <name>ATP</name>
        <dbReference type="ChEBI" id="CHEBI:30616"/>
    </ligand>
</feature>
<feature type="binding site" evidence="8">
    <location>
        <position position="192"/>
    </location>
    <ligand>
        <name>ATP</name>
        <dbReference type="ChEBI" id="CHEBI:30616"/>
    </ligand>
</feature>
<keyword evidence="7 8" id="KW-0460">Magnesium</keyword>
<reference evidence="10" key="1">
    <citation type="submission" date="2019-11" db="EMBL/GenBank/DDBJ databases">
        <title>Isolation and characterization of two novel species in the genus Thiomicrorhabdus.</title>
        <authorList>
            <person name="Mochizuki J."/>
            <person name="Kojima H."/>
            <person name="Fukui M."/>
        </authorList>
    </citation>
    <scope>NUCLEOTIDE SEQUENCE [LARGE SCALE GENOMIC DNA]</scope>
    <source>
        <strain evidence="10">AkT22</strain>
    </source>
</reference>
<keyword evidence="4 8" id="KW-0479">Metal-binding</keyword>
<dbReference type="GO" id="GO:0070733">
    <property type="term" value="F:AMPylase activity"/>
    <property type="evidence" value="ECO:0007669"/>
    <property type="project" value="UniProtKB-EC"/>
</dbReference>
<feature type="binding site" evidence="8">
    <location>
        <position position="131"/>
    </location>
    <ligand>
        <name>ATP</name>
        <dbReference type="ChEBI" id="CHEBI:30616"/>
    </ligand>
</feature>
<dbReference type="GO" id="GO:0000287">
    <property type="term" value="F:magnesium ion binding"/>
    <property type="evidence" value="ECO:0007669"/>
    <property type="project" value="UniProtKB-UniRule"/>
</dbReference>
<keyword evidence="8" id="KW-0464">Manganese</keyword>
<evidence type="ECO:0000256" key="5">
    <source>
        <dbReference type="ARBA" id="ARBA00022741"/>
    </source>
</evidence>
<dbReference type="EC" id="2.7.7.-" evidence="8"/>
<organism evidence="9 10">
    <name type="scientific">Thiosulfativibrio zosterae</name>
    <dbReference type="NCBI Taxonomy" id="2675053"/>
    <lineage>
        <taxon>Bacteria</taxon>
        <taxon>Pseudomonadati</taxon>
        <taxon>Pseudomonadota</taxon>
        <taxon>Gammaproteobacteria</taxon>
        <taxon>Thiotrichales</taxon>
        <taxon>Piscirickettsiaceae</taxon>
        <taxon>Thiosulfativibrio</taxon>
    </lineage>
</organism>
<dbReference type="PANTHER" id="PTHR32057:SF14">
    <property type="entry name" value="PROTEIN ADENYLYLTRANSFERASE SELO, MITOCHONDRIAL"/>
    <property type="match status" value="1"/>
</dbReference>
<feature type="binding site" evidence="8">
    <location>
        <position position="80"/>
    </location>
    <ligand>
        <name>ATP</name>
        <dbReference type="ChEBI" id="CHEBI:30616"/>
    </ligand>
</feature>
<keyword evidence="2 8" id="KW-0808">Transferase</keyword>
<feature type="binding site" evidence="8">
    <location>
        <position position="132"/>
    </location>
    <ligand>
        <name>ATP</name>
        <dbReference type="ChEBI" id="CHEBI:30616"/>
    </ligand>
</feature>
<evidence type="ECO:0000313" key="9">
    <source>
        <dbReference type="EMBL" id="BBP44421.1"/>
    </source>
</evidence>
<dbReference type="PANTHER" id="PTHR32057">
    <property type="entry name" value="PROTEIN ADENYLYLTRANSFERASE SELO, MITOCHONDRIAL"/>
    <property type="match status" value="1"/>
</dbReference>
<evidence type="ECO:0000256" key="8">
    <source>
        <dbReference type="HAMAP-Rule" id="MF_00692"/>
    </source>
</evidence>
<comment type="catalytic activity">
    <reaction evidence="8">
        <text>L-seryl-[protein] + UTP = O-(5'-uridylyl)-L-seryl-[protein] + diphosphate</text>
        <dbReference type="Rhea" id="RHEA:64604"/>
        <dbReference type="Rhea" id="RHEA-COMP:9863"/>
        <dbReference type="Rhea" id="RHEA-COMP:16635"/>
        <dbReference type="ChEBI" id="CHEBI:29999"/>
        <dbReference type="ChEBI" id="CHEBI:33019"/>
        <dbReference type="ChEBI" id="CHEBI:46398"/>
        <dbReference type="ChEBI" id="CHEBI:156051"/>
    </reaction>
</comment>
<evidence type="ECO:0000313" key="10">
    <source>
        <dbReference type="Proteomes" id="UP000501466"/>
    </source>
</evidence>
<feature type="binding site" evidence="8">
    <location>
        <position position="261"/>
    </location>
    <ligand>
        <name>Mg(2+)</name>
        <dbReference type="ChEBI" id="CHEBI:18420"/>
    </ligand>
</feature>
<evidence type="ECO:0000256" key="6">
    <source>
        <dbReference type="ARBA" id="ARBA00022840"/>
    </source>
</evidence>
<evidence type="ECO:0000256" key="7">
    <source>
        <dbReference type="ARBA" id="ARBA00022842"/>
    </source>
</evidence>
<feature type="binding site" evidence="8">
    <location>
        <position position="119"/>
    </location>
    <ligand>
        <name>ATP</name>
        <dbReference type="ChEBI" id="CHEBI:30616"/>
    </ligand>
</feature>
<name>A0A6F8PQM2_9GAMM</name>
<feature type="active site" description="Proton acceptor" evidence="8">
    <location>
        <position position="260"/>
    </location>
</feature>
<dbReference type="HAMAP" id="MF_00692">
    <property type="entry name" value="SelO"/>
    <property type="match status" value="1"/>
</dbReference>
<keyword evidence="10" id="KW-1185">Reference proteome</keyword>
<comment type="catalytic activity">
    <reaction evidence="8">
        <text>L-threonyl-[protein] + ATP = 3-O-(5'-adenylyl)-L-threonyl-[protein] + diphosphate</text>
        <dbReference type="Rhea" id="RHEA:54292"/>
        <dbReference type="Rhea" id="RHEA-COMP:11060"/>
        <dbReference type="Rhea" id="RHEA-COMP:13847"/>
        <dbReference type="ChEBI" id="CHEBI:30013"/>
        <dbReference type="ChEBI" id="CHEBI:30616"/>
        <dbReference type="ChEBI" id="CHEBI:33019"/>
        <dbReference type="ChEBI" id="CHEBI:138113"/>
        <dbReference type="EC" id="2.7.7.108"/>
    </reaction>
</comment>
<comment type="similarity">
    <text evidence="1 8">Belongs to the SELO family.</text>
</comment>
<evidence type="ECO:0000256" key="1">
    <source>
        <dbReference type="ARBA" id="ARBA00009747"/>
    </source>
</evidence>
<dbReference type="Pfam" id="PF02696">
    <property type="entry name" value="SelO"/>
    <property type="match status" value="1"/>
</dbReference>
<dbReference type="AlphaFoldDB" id="A0A6F8PQM2"/>
<evidence type="ECO:0000256" key="3">
    <source>
        <dbReference type="ARBA" id="ARBA00022695"/>
    </source>
</evidence>
<dbReference type="InterPro" id="IPR003846">
    <property type="entry name" value="SelO"/>
</dbReference>
<keyword evidence="3 8" id="KW-0548">Nucleotidyltransferase</keyword>
<feature type="binding site" evidence="8">
    <location>
        <position position="185"/>
    </location>
    <ligand>
        <name>ATP</name>
        <dbReference type="ChEBI" id="CHEBI:30616"/>
    </ligand>
</feature>
<evidence type="ECO:0000256" key="4">
    <source>
        <dbReference type="ARBA" id="ARBA00022723"/>
    </source>
</evidence>
<comment type="cofactor">
    <cofactor evidence="8">
        <name>Mg(2+)</name>
        <dbReference type="ChEBI" id="CHEBI:18420"/>
    </cofactor>
    <cofactor evidence="8">
        <name>Mn(2+)</name>
        <dbReference type="ChEBI" id="CHEBI:29035"/>
    </cofactor>
</comment>
<sequence length="493" mass="55735">MFINRYTQLPSHFYSEVRPEVMQGAQLAFVNRALQQDLGLSLSDEALLGLLSGEQLQAGMLPIAHKYTGHQFGYYNPDLGDGRGMLLGQFTQSENAQKSSKNDQAWSNLASNTWDFHLKGAGRTPYSRRGDGRAVLRSSIRELLASEALFGLGVPTTRALGLATSFNPTERVWRETSEPRATILRLTPSHIRFGHFEWAASRGKADLQVLLNQVLNWHYPELKIAEHPAAALLKEVCHRTAKMIAAWQTVGFNHGVMNTDNMSILGETFDFGPYAFFDDFQIGYICNHSDDQGRYAYNEQPKIGLWNCQVLAHALKDLLTEAQVDEALTHYIETYNATYIQRMMAKIGCVTVLEHDKQFIGNLLVLMDQQRVDFNLFFRALAGGVGKDNEQLRGLLSQPHLFEDWFLDYQARLALENRTPSEIAATIFANSPAVYLRNYIAQEIIEAAEQGDFSLLEFWVPKLQKPFENYPELQAYQQPPKPQCKNIVLSCSS</sequence>
<comment type="catalytic activity">
    <reaction evidence="8">
        <text>L-tyrosyl-[protein] + ATP = O-(5'-adenylyl)-L-tyrosyl-[protein] + diphosphate</text>
        <dbReference type="Rhea" id="RHEA:54288"/>
        <dbReference type="Rhea" id="RHEA-COMP:10136"/>
        <dbReference type="Rhea" id="RHEA-COMP:13846"/>
        <dbReference type="ChEBI" id="CHEBI:30616"/>
        <dbReference type="ChEBI" id="CHEBI:33019"/>
        <dbReference type="ChEBI" id="CHEBI:46858"/>
        <dbReference type="ChEBI" id="CHEBI:83624"/>
        <dbReference type="EC" id="2.7.7.108"/>
    </reaction>
</comment>
<keyword evidence="5 8" id="KW-0547">Nucleotide-binding</keyword>
<comment type="function">
    <text evidence="8">Nucleotidyltransferase involved in the post-translational modification of proteins. It can catalyze the addition of adenosine monophosphate (AMP) or uridine monophosphate (UMP) to a protein, resulting in modifications known as AMPylation and UMPylation.</text>
</comment>
<dbReference type="KEGG" id="tzo:THMIRHAT_21670"/>
<protein>
    <recommendedName>
        <fullName evidence="8">Protein nucleotidyltransferase YdiU</fullName>
        <ecNumber evidence="8">2.7.7.-</ecNumber>
    </recommendedName>
    <alternativeName>
        <fullName evidence="8">Protein adenylyltransferase YdiU</fullName>
        <ecNumber evidence="8">2.7.7.108</ecNumber>
    </alternativeName>
    <alternativeName>
        <fullName evidence="8">Protein uridylyltransferase YdiU</fullName>
        <ecNumber evidence="8">2.7.7.-</ecNumber>
    </alternativeName>
</protein>
<feature type="binding site" evidence="8">
    <location>
        <position position="270"/>
    </location>
    <ligand>
        <name>ATP</name>
        <dbReference type="ChEBI" id="CHEBI:30616"/>
    </ligand>
</feature>
<dbReference type="Proteomes" id="UP000501466">
    <property type="component" value="Chromosome"/>
</dbReference>
<accession>A0A6F8PQM2</accession>
<feature type="binding site" evidence="8">
    <location>
        <position position="83"/>
    </location>
    <ligand>
        <name>ATP</name>
        <dbReference type="ChEBI" id="CHEBI:30616"/>
    </ligand>
</feature>
<dbReference type="EMBL" id="AP021888">
    <property type="protein sequence ID" value="BBP44421.1"/>
    <property type="molecule type" value="Genomic_DNA"/>
</dbReference>
<evidence type="ECO:0000256" key="2">
    <source>
        <dbReference type="ARBA" id="ARBA00022679"/>
    </source>
</evidence>